<accession>A0ABQ2HWL2</accession>
<reference evidence="3" key="1">
    <citation type="journal article" date="2019" name="Int. J. Syst. Evol. Microbiol.">
        <title>The Global Catalogue of Microorganisms (GCM) 10K type strain sequencing project: providing services to taxonomists for standard genome sequencing and annotation.</title>
        <authorList>
            <consortium name="The Broad Institute Genomics Platform"/>
            <consortium name="The Broad Institute Genome Sequencing Center for Infectious Disease"/>
            <person name="Wu L."/>
            <person name="Ma J."/>
        </authorList>
    </citation>
    <scope>NUCLEOTIDE SEQUENCE [LARGE SCALE GENOMIC DNA]</scope>
    <source>
        <strain evidence="3">CGMCC 1.6375</strain>
    </source>
</reference>
<keyword evidence="3" id="KW-1185">Reference proteome</keyword>
<organism evidence="2 3">
    <name type="scientific">Dyadobacter beijingensis</name>
    <dbReference type="NCBI Taxonomy" id="365489"/>
    <lineage>
        <taxon>Bacteria</taxon>
        <taxon>Pseudomonadati</taxon>
        <taxon>Bacteroidota</taxon>
        <taxon>Cytophagia</taxon>
        <taxon>Cytophagales</taxon>
        <taxon>Spirosomataceae</taxon>
        <taxon>Dyadobacter</taxon>
    </lineage>
</organism>
<dbReference type="InterPro" id="IPR029060">
    <property type="entry name" value="PIN-like_dom_sf"/>
</dbReference>
<proteinExistence type="predicted"/>
<dbReference type="Proteomes" id="UP000632339">
    <property type="component" value="Unassembled WGS sequence"/>
</dbReference>
<name>A0ABQ2HWL2_9BACT</name>
<feature type="domain" description="PIN" evidence="1">
    <location>
        <begin position="2"/>
        <end position="124"/>
    </location>
</feature>
<dbReference type="Pfam" id="PF01850">
    <property type="entry name" value="PIN"/>
    <property type="match status" value="1"/>
</dbReference>
<dbReference type="SUPFAM" id="SSF88723">
    <property type="entry name" value="PIN domain-like"/>
    <property type="match status" value="1"/>
</dbReference>
<comment type="caution">
    <text evidence="2">The sequence shown here is derived from an EMBL/GenBank/DDBJ whole genome shotgun (WGS) entry which is preliminary data.</text>
</comment>
<evidence type="ECO:0000313" key="2">
    <source>
        <dbReference type="EMBL" id="GGM91010.1"/>
    </source>
</evidence>
<dbReference type="Gene3D" id="3.40.50.1010">
    <property type="entry name" value="5'-nuclease"/>
    <property type="match status" value="1"/>
</dbReference>
<protein>
    <recommendedName>
        <fullName evidence="1">PIN domain-containing protein</fullName>
    </recommendedName>
</protein>
<dbReference type="RefSeq" id="WP_019943539.1">
    <property type="nucleotide sequence ID" value="NZ_BMLI01000001.1"/>
</dbReference>
<dbReference type="EMBL" id="BMLI01000001">
    <property type="protein sequence ID" value="GGM91010.1"/>
    <property type="molecule type" value="Genomic_DNA"/>
</dbReference>
<gene>
    <name evidence="2" type="ORF">GCM10010967_25090</name>
</gene>
<evidence type="ECO:0000313" key="3">
    <source>
        <dbReference type="Proteomes" id="UP000632339"/>
    </source>
</evidence>
<sequence>MIYLDTDVLVHFLVPQDISKYRLAERVFENVISSGKLRVSFLGMQEAAFVLNRLGLEREDIELILASFLPFEPLTYTTPEMQRAILLCKNLGFQHINDCLHTAIAERHCNELYTFNKSEFKKIAQHSKLKVTVLE</sequence>
<evidence type="ECO:0000259" key="1">
    <source>
        <dbReference type="Pfam" id="PF01850"/>
    </source>
</evidence>
<dbReference type="InterPro" id="IPR002716">
    <property type="entry name" value="PIN_dom"/>
</dbReference>